<accession>A0A061A571</accession>
<evidence type="ECO:0000313" key="3">
    <source>
        <dbReference type="Proteomes" id="UP000756710"/>
    </source>
</evidence>
<gene>
    <name evidence="2" type="ORF">J2Z30_008778</name>
    <name evidence="1" type="ORF">SIRAN9938</name>
</gene>
<evidence type="ECO:0000313" key="1">
    <source>
        <dbReference type="EMBL" id="CDR17978.1"/>
    </source>
</evidence>
<dbReference type="EMBL" id="LK022848">
    <property type="protein sequence ID" value="CDR17978.1"/>
    <property type="molecule type" value="Genomic_DNA"/>
</dbReference>
<dbReference type="RefSeq" id="WP_044580575.1">
    <property type="nucleotide sequence ID" value="NZ_BAABDR010000100.1"/>
</dbReference>
<keyword evidence="3" id="KW-1185">Reference proteome</keyword>
<reference evidence="1" key="1">
    <citation type="submission" date="2014-05" db="EMBL/GenBank/DDBJ databases">
        <authorList>
            <person name="Horn Fabian"/>
        </authorList>
    </citation>
    <scope>NUCLEOTIDE SEQUENCE</scope>
</reference>
<dbReference type="GeneID" id="32469761"/>
<dbReference type="AlphaFoldDB" id="A0A061A571"/>
<evidence type="ECO:0000313" key="2">
    <source>
        <dbReference type="EMBL" id="MBP2067711.1"/>
    </source>
</evidence>
<dbReference type="HOGENOM" id="CLU_1676814_0_0_11"/>
<dbReference type="EMBL" id="JAGGLR010000032">
    <property type="protein sequence ID" value="MBP2067711.1"/>
    <property type="molecule type" value="Genomic_DNA"/>
</dbReference>
<protein>
    <submittedName>
        <fullName evidence="1">Uncharacterized protein</fullName>
    </submittedName>
</protein>
<proteinExistence type="predicted"/>
<organism evidence="1">
    <name type="scientific">Streptomyces iranensis</name>
    <dbReference type="NCBI Taxonomy" id="576784"/>
    <lineage>
        <taxon>Bacteria</taxon>
        <taxon>Bacillati</taxon>
        <taxon>Actinomycetota</taxon>
        <taxon>Actinomycetes</taxon>
        <taxon>Kitasatosporales</taxon>
        <taxon>Streptomycetaceae</taxon>
        <taxon>Streptomyces</taxon>
        <taxon>Streptomyces violaceusniger group</taxon>
    </lineage>
</organism>
<name>A0A061A571_9ACTN</name>
<dbReference type="Proteomes" id="UP000756710">
    <property type="component" value="Unassembled WGS sequence"/>
</dbReference>
<reference evidence="2 3" key="2">
    <citation type="submission" date="2021-03" db="EMBL/GenBank/DDBJ databases">
        <title>Genomic Encyclopedia of Type Strains, Phase IV (KMG-IV): sequencing the most valuable type-strain genomes for metagenomic binning, comparative biology and taxonomic classification.</title>
        <authorList>
            <person name="Goeker M."/>
        </authorList>
    </citation>
    <scope>NUCLEOTIDE SEQUENCE [LARGE SCALE GENOMIC DNA]</scope>
    <source>
        <strain evidence="2 3">DSM 41954</strain>
    </source>
</reference>
<sequence length="175" mass="19637">MGASGWDYLTRYQGGVEATLVAVQKQVLASGDYIWPWETRAEYGVAGDESLPRPSSLDELDAAKETDEFWDEGTHTILDIGEVVHTAEAPDPYDPDDSGTLRPLRHERIRHHFGTDRPTPAQFQELLARNRDGSIQPNLDQVLTDECRMRWTGLYVILYTDGEPSHVGIFGYSGD</sequence>